<dbReference type="EMBL" id="KV454304">
    <property type="protein sequence ID" value="ODQ69388.1"/>
    <property type="molecule type" value="Genomic_DNA"/>
</dbReference>
<keyword evidence="2" id="KW-1185">Reference proteome</keyword>
<sequence>MMPIISPVWPKFYTSSAQMPYLVIVFRTSSNCGRNTSGSSHWTLSQSILRFKRVRSSVCRLTKFAAQFFPTGAPLRSRSHRLAISSTLDSVGGNDRESRSII</sequence>
<evidence type="ECO:0000313" key="1">
    <source>
        <dbReference type="EMBL" id="ODQ69388.1"/>
    </source>
</evidence>
<dbReference type="AlphaFoldDB" id="A0A1E3PVS1"/>
<protein>
    <submittedName>
        <fullName evidence="1">Uncharacterized protein</fullName>
    </submittedName>
</protein>
<dbReference type="Proteomes" id="UP000094385">
    <property type="component" value="Unassembled WGS sequence"/>
</dbReference>
<reference evidence="1 2" key="1">
    <citation type="journal article" date="2016" name="Proc. Natl. Acad. Sci. U.S.A.">
        <title>Comparative genomics of biotechnologically important yeasts.</title>
        <authorList>
            <person name="Riley R."/>
            <person name="Haridas S."/>
            <person name="Wolfe K.H."/>
            <person name="Lopes M.R."/>
            <person name="Hittinger C.T."/>
            <person name="Goeker M."/>
            <person name="Salamov A.A."/>
            <person name="Wisecaver J.H."/>
            <person name="Long T.M."/>
            <person name="Calvey C.H."/>
            <person name="Aerts A.L."/>
            <person name="Barry K.W."/>
            <person name="Choi C."/>
            <person name="Clum A."/>
            <person name="Coughlan A.Y."/>
            <person name="Deshpande S."/>
            <person name="Douglass A.P."/>
            <person name="Hanson S.J."/>
            <person name="Klenk H.-P."/>
            <person name="LaButti K.M."/>
            <person name="Lapidus A."/>
            <person name="Lindquist E.A."/>
            <person name="Lipzen A.M."/>
            <person name="Meier-Kolthoff J.P."/>
            <person name="Ohm R.A."/>
            <person name="Otillar R.P."/>
            <person name="Pangilinan J.L."/>
            <person name="Peng Y."/>
            <person name="Rokas A."/>
            <person name="Rosa C.A."/>
            <person name="Scheuner C."/>
            <person name="Sibirny A.A."/>
            <person name="Slot J.C."/>
            <person name="Stielow J.B."/>
            <person name="Sun H."/>
            <person name="Kurtzman C.P."/>
            <person name="Blackwell M."/>
            <person name="Grigoriev I.V."/>
            <person name="Jeffries T.W."/>
        </authorList>
    </citation>
    <scope>NUCLEOTIDE SEQUENCE [LARGE SCALE GENOMIC DNA]</scope>
    <source>
        <strain evidence="1 2">NRRL Y-11557</strain>
    </source>
</reference>
<organism evidence="1 2">
    <name type="scientific">Lipomyces starkeyi NRRL Y-11557</name>
    <dbReference type="NCBI Taxonomy" id="675824"/>
    <lineage>
        <taxon>Eukaryota</taxon>
        <taxon>Fungi</taxon>
        <taxon>Dikarya</taxon>
        <taxon>Ascomycota</taxon>
        <taxon>Saccharomycotina</taxon>
        <taxon>Lipomycetes</taxon>
        <taxon>Lipomycetales</taxon>
        <taxon>Lipomycetaceae</taxon>
        <taxon>Lipomyces</taxon>
    </lineage>
</organism>
<proteinExistence type="predicted"/>
<name>A0A1E3PVS1_LIPST</name>
<accession>A0A1E3PVS1</accession>
<evidence type="ECO:0000313" key="2">
    <source>
        <dbReference type="Proteomes" id="UP000094385"/>
    </source>
</evidence>
<gene>
    <name evidence="1" type="ORF">LIPSTDRAFT_334544</name>
</gene>